<protein>
    <submittedName>
        <fullName evidence="1">Uncharacterized protein</fullName>
    </submittedName>
</protein>
<accession>A0ABU6RTZ7</accession>
<reference evidence="1 2" key="1">
    <citation type="journal article" date="2023" name="Plants (Basel)">
        <title>Bridging the Gap: Combining Genomics and Transcriptomics Approaches to Understand Stylosanthes scabra, an Orphan Legume from the Brazilian Caatinga.</title>
        <authorList>
            <person name="Ferreira-Neto J.R.C."/>
            <person name="da Silva M.D."/>
            <person name="Binneck E."/>
            <person name="de Melo N.F."/>
            <person name="da Silva R.H."/>
            <person name="de Melo A.L.T.M."/>
            <person name="Pandolfi V."/>
            <person name="Bustamante F.O."/>
            <person name="Brasileiro-Vidal A.C."/>
            <person name="Benko-Iseppon A.M."/>
        </authorList>
    </citation>
    <scope>NUCLEOTIDE SEQUENCE [LARGE SCALE GENOMIC DNA]</scope>
    <source>
        <tissue evidence="1">Leaves</tissue>
    </source>
</reference>
<comment type="caution">
    <text evidence="1">The sequence shown here is derived from an EMBL/GenBank/DDBJ whole genome shotgun (WGS) entry which is preliminary data.</text>
</comment>
<evidence type="ECO:0000313" key="2">
    <source>
        <dbReference type="Proteomes" id="UP001341840"/>
    </source>
</evidence>
<evidence type="ECO:0000313" key="1">
    <source>
        <dbReference type="EMBL" id="MED6127495.1"/>
    </source>
</evidence>
<dbReference type="Proteomes" id="UP001341840">
    <property type="component" value="Unassembled WGS sequence"/>
</dbReference>
<dbReference type="EMBL" id="JASCZI010031822">
    <property type="protein sequence ID" value="MED6127495.1"/>
    <property type="molecule type" value="Genomic_DNA"/>
</dbReference>
<sequence>MYDERYVSRGVNEGIYGINFPASGNNGLSVVKGCLRNTHVVKYWHMMITWKPPIIKIEQALGCYVASFGKYVLGVIRDIYWIDQYQCIYRTKNPVVWDSHPYMFTCFSNAGSRYYMWQALSDNVKIIVGNGRHTQFWTDCWLDHNYILKDHASPMVNDYEMDWSISNYVNDNNTRKLDELNYLLSDNALIESRKR</sequence>
<proteinExistence type="predicted"/>
<gene>
    <name evidence="1" type="ORF">PIB30_088585</name>
</gene>
<name>A0ABU6RTZ7_9FABA</name>
<organism evidence="1 2">
    <name type="scientific">Stylosanthes scabra</name>
    <dbReference type="NCBI Taxonomy" id="79078"/>
    <lineage>
        <taxon>Eukaryota</taxon>
        <taxon>Viridiplantae</taxon>
        <taxon>Streptophyta</taxon>
        <taxon>Embryophyta</taxon>
        <taxon>Tracheophyta</taxon>
        <taxon>Spermatophyta</taxon>
        <taxon>Magnoliopsida</taxon>
        <taxon>eudicotyledons</taxon>
        <taxon>Gunneridae</taxon>
        <taxon>Pentapetalae</taxon>
        <taxon>rosids</taxon>
        <taxon>fabids</taxon>
        <taxon>Fabales</taxon>
        <taxon>Fabaceae</taxon>
        <taxon>Papilionoideae</taxon>
        <taxon>50 kb inversion clade</taxon>
        <taxon>dalbergioids sensu lato</taxon>
        <taxon>Dalbergieae</taxon>
        <taxon>Pterocarpus clade</taxon>
        <taxon>Stylosanthes</taxon>
    </lineage>
</organism>
<keyword evidence="2" id="KW-1185">Reference proteome</keyword>